<dbReference type="AlphaFoldDB" id="A0A7X1NLJ5"/>
<dbReference type="PANTHER" id="PTHR33055">
    <property type="entry name" value="TRANSPOSASE FOR INSERTION SEQUENCE ELEMENT IS1111A"/>
    <property type="match status" value="1"/>
</dbReference>
<dbReference type="InterPro" id="IPR001387">
    <property type="entry name" value="Cro/C1-type_HTH"/>
</dbReference>
<dbReference type="Proteomes" id="UP000326464">
    <property type="component" value="Unassembled WGS sequence"/>
</dbReference>
<reference evidence="4" key="1">
    <citation type="submission" date="2019-07" db="EMBL/GenBank/DDBJ databases">
        <title>Arthrobacter KR32 sp. nov., isolated from mountain cheese made of cows milk.</title>
        <authorList>
            <person name="Flegler A."/>
        </authorList>
    </citation>
    <scope>NUCLEOTIDE SEQUENCE [LARGE SCALE GENOMIC DNA]</scope>
    <source>
        <strain evidence="4">KR32</strain>
    </source>
</reference>
<feature type="region of interest" description="Disordered" evidence="1">
    <location>
        <begin position="83"/>
        <end position="102"/>
    </location>
</feature>
<organism evidence="3 4">
    <name type="scientific">Arthrobacter bussei</name>
    <dbReference type="NCBI Taxonomy" id="2594179"/>
    <lineage>
        <taxon>Bacteria</taxon>
        <taxon>Bacillati</taxon>
        <taxon>Actinomycetota</taxon>
        <taxon>Actinomycetes</taxon>
        <taxon>Micrococcales</taxon>
        <taxon>Micrococcaceae</taxon>
        <taxon>Arthrobacter</taxon>
    </lineage>
</organism>
<dbReference type="Pfam" id="PF02371">
    <property type="entry name" value="Transposase_20"/>
    <property type="match status" value="1"/>
</dbReference>
<proteinExistence type="predicted"/>
<dbReference type="InterPro" id="IPR002525">
    <property type="entry name" value="Transp_IS110-like_N"/>
</dbReference>
<dbReference type="PROSITE" id="PS50943">
    <property type="entry name" value="HTH_CROC1"/>
    <property type="match status" value="1"/>
</dbReference>
<dbReference type="GO" id="GO:0006313">
    <property type="term" value="P:DNA transposition"/>
    <property type="evidence" value="ECO:0007669"/>
    <property type="project" value="InterPro"/>
</dbReference>
<feature type="domain" description="HTH cro/C1-type" evidence="2">
    <location>
        <begin position="354"/>
        <end position="388"/>
    </location>
</feature>
<dbReference type="OrthoDB" id="4337860at2"/>
<accession>A0A7X1NLJ5</accession>
<dbReference type="Pfam" id="PF01548">
    <property type="entry name" value="DEDD_Tnp_IS110"/>
    <property type="match status" value="1"/>
</dbReference>
<dbReference type="NCBIfam" id="NF033542">
    <property type="entry name" value="transpos_IS110"/>
    <property type="match status" value="1"/>
</dbReference>
<dbReference type="CDD" id="cd00093">
    <property type="entry name" value="HTH_XRE"/>
    <property type="match status" value="1"/>
</dbReference>
<protein>
    <submittedName>
        <fullName evidence="3">IS110 family transposase</fullName>
    </submittedName>
</protein>
<dbReference type="InterPro" id="IPR010982">
    <property type="entry name" value="Lambda_DNA-bd_dom_sf"/>
</dbReference>
<dbReference type="PANTHER" id="PTHR33055:SF16">
    <property type="entry name" value="TRANSPOSASE FOR INSERTION SEQUENCE ELEMENT IS1547"/>
    <property type="match status" value="1"/>
</dbReference>
<dbReference type="InterPro" id="IPR003346">
    <property type="entry name" value="Transposase_20"/>
</dbReference>
<keyword evidence="4" id="KW-1185">Reference proteome</keyword>
<sequence>MSDQEQHHIFAGIDTHADTHHVAIITGYGKRVADQEFVATSSGHRTIVDFITSHGVPGGVGIEGTGTYGAALTKALRRAGIPVTEVNRPNRQQRRNQGKSDPLDAYQAAQSVLAGTSTAVPKAKDGPVECLRVLRAGRASAIKSRTATINQIRDLLVSAEDVVRAKYRGMPTLPMIAMMARSRPTGHTADPEYITSRVLRTLAQRYQYLTVEIEEASTSLQKILDLYAPLLCDLPGVGTDVASQLLVTMGDNKERINNEAQFAALAGVAPVPASSGKSTRHRLSRGGDRQANSALHHVVLVRMGSDARTKDYVDKRTAEGKSKREIMRCLKRYVAREVYRQITHPVPAPMITDLRLQRRELGITLQQVAEHLHQWPSYLSRLERGRTRNDLLAVRYRSWLNDQASAERRSSDRL</sequence>
<gene>
    <name evidence="3" type="ORF">FNH21_00040</name>
</gene>
<evidence type="ECO:0000313" key="4">
    <source>
        <dbReference type="Proteomes" id="UP000326464"/>
    </source>
</evidence>
<dbReference type="SUPFAM" id="SSF47413">
    <property type="entry name" value="lambda repressor-like DNA-binding domains"/>
    <property type="match status" value="1"/>
</dbReference>
<dbReference type="GO" id="GO:0003677">
    <property type="term" value="F:DNA binding"/>
    <property type="evidence" value="ECO:0007669"/>
    <property type="project" value="InterPro"/>
</dbReference>
<dbReference type="EMBL" id="VJXX01000001">
    <property type="protein sequence ID" value="MPY09142.1"/>
    <property type="molecule type" value="Genomic_DNA"/>
</dbReference>
<dbReference type="GO" id="GO:0004803">
    <property type="term" value="F:transposase activity"/>
    <property type="evidence" value="ECO:0007669"/>
    <property type="project" value="InterPro"/>
</dbReference>
<evidence type="ECO:0000256" key="1">
    <source>
        <dbReference type="SAM" id="MobiDB-lite"/>
    </source>
</evidence>
<dbReference type="RefSeq" id="WP_152811477.1">
    <property type="nucleotide sequence ID" value="NZ_VJXX01000001.1"/>
</dbReference>
<dbReference type="InterPro" id="IPR047650">
    <property type="entry name" value="Transpos_IS110"/>
</dbReference>
<name>A0A7X1NLJ5_9MICC</name>
<evidence type="ECO:0000259" key="2">
    <source>
        <dbReference type="PROSITE" id="PS50943"/>
    </source>
</evidence>
<comment type="caution">
    <text evidence="3">The sequence shown here is derived from an EMBL/GenBank/DDBJ whole genome shotgun (WGS) entry which is preliminary data.</text>
</comment>
<evidence type="ECO:0000313" key="3">
    <source>
        <dbReference type="EMBL" id="MPY09142.1"/>
    </source>
</evidence>